<keyword evidence="3" id="KW-1185">Reference proteome</keyword>
<dbReference type="EMBL" id="LR746276">
    <property type="protein sequence ID" value="CAA7406783.1"/>
    <property type="molecule type" value="Genomic_DNA"/>
</dbReference>
<evidence type="ECO:0000313" key="2">
    <source>
        <dbReference type="EMBL" id="CAA7406783.1"/>
    </source>
</evidence>
<name>A0A7I8L9V6_SPIIN</name>
<dbReference type="AlphaFoldDB" id="A0A7I8L9V6"/>
<gene>
    <name evidence="2" type="ORF">SI8410_13017461</name>
</gene>
<dbReference type="Proteomes" id="UP000663760">
    <property type="component" value="Chromosome 13"/>
</dbReference>
<sequence>MQGTSPDERCVEWMGRTNFTLAGRHLQRGMERRSYDADSTRACTDSSGDGVPGVPGVAGDTMFGMTVPSSGILFSVSKRNPRRKIIT</sequence>
<proteinExistence type="predicted"/>
<feature type="region of interest" description="Disordered" evidence="1">
    <location>
        <begin position="30"/>
        <end position="55"/>
    </location>
</feature>
<feature type="compositionally biased region" description="Low complexity" evidence="1">
    <location>
        <begin position="45"/>
        <end position="55"/>
    </location>
</feature>
<organism evidence="2 3">
    <name type="scientific">Spirodela intermedia</name>
    <name type="common">Intermediate duckweed</name>
    <dbReference type="NCBI Taxonomy" id="51605"/>
    <lineage>
        <taxon>Eukaryota</taxon>
        <taxon>Viridiplantae</taxon>
        <taxon>Streptophyta</taxon>
        <taxon>Embryophyta</taxon>
        <taxon>Tracheophyta</taxon>
        <taxon>Spermatophyta</taxon>
        <taxon>Magnoliopsida</taxon>
        <taxon>Liliopsida</taxon>
        <taxon>Araceae</taxon>
        <taxon>Lemnoideae</taxon>
        <taxon>Spirodela</taxon>
    </lineage>
</organism>
<protein>
    <submittedName>
        <fullName evidence="2">Uncharacterized protein</fullName>
    </submittedName>
</protein>
<accession>A0A7I8L9V6</accession>
<evidence type="ECO:0000313" key="3">
    <source>
        <dbReference type="Proteomes" id="UP000663760"/>
    </source>
</evidence>
<evidence type="ECO:0000256" key="1">
    <source>
        <dbReference type="SAM" id="MobiDB-lite"/>
    </source>
</evidence>
<feature type="compositionally biased region" description="Basic and acidic residues" evidence="1">
    <location>
        <begin position="30"/>
        <end position="39"/>
    </location>
</feature>
<reference evidence="2" key="1">
    <citation type="submission" date="2020-02" db="EMBL/GenBank/DDBJ databases">
        <authorList>
            <person name="Scholz U."/>
            <person name="Mascher M."/>
            <person name="Fiebig A."/>
        </authorList>
    </citation>
    <scope>NUCLEOTIDE SEQUENCE</scope>
</reference>